<evidence type="ECO:0000256" key="1">
    <source>
        <dbReference type="SAM" id="MobiDB-lite"/>
    </source>
</evidence>
<comment type="caution">
    <text evidence="2">The sequence shown here is derived from an EMBL/GenBank/DDBJ whole genome shotgun (WGS) entry which is preliminary data.</text>
</comment>
<gene>
    <name evidence="2" type="ORF">OCU04_003397</name>
</gene>
<feature type="compositionally biased region" description="Low complexity" evidence="1">
    <location>
        <begin position="47"/>
        <end position="59"/>
    </location>
</feature>
<feature type="compositionally biased region" description="Low complexity" evidence="1">
    <location>
        <begin position="21"/>
        <end position="30"/>
    </location>
</feature>
<feature type="compositionally biased region" description="Polar residues" evidence="1">
    <location>
        <begin position="150"/>
        <end position="166"/>
    </location>
</feature>
<evidence type="ECO:0000313" key="3">
    <source>
        <dbReference type="Proteomes" id="UP001152300"/>
    </source>
</evidence>
<feature type="compositionally biased region" description="Polar residues" evidence="1">
    <location>
        <begin position="60"/>
        <end position="120"/>
    </location>
</feature>
<protein>
    <submittedName>
        <fullName evidence="2">Uncharacterized protein</fullName>
    </submittedName>
</protein>
<sequence length="351" mass="39038">MRLRSGSHLRGSDSSERESRSQAAGRASQSMEAHNVTDFGSNRADVGSSSRSSGSSPRSQNQTSHTSNGEATQLIVPSSQYEGPQETHYSTITSSPYTQRPYSAPPSSSRQAFYSESSVPASYPLTSSQQPYTTTSPPESTYPSYIEPYTTTFQPESIHSHTSTSYPDPPPPAVPTPPPLPSHYTPYHPSQSDHQTLPRSHATQFQQFPLAVSHPHINTTTNLPILSIPIPQIQIQHHHHHQQQQQQQQQQPEEPGPWSPLSPHESRKRRTSETLSTAALGLGGTDLDWGYKDKMRQELDSLEMESRKKRKRGERGWETGNEGGRDEDDDDDEDKRALVGMNLHGNHDSRS</sequence>
<reference evidence="2" key="1">
    <citation type="submission" date="2022-11" db="EMBL/GenBank/DDBJ databases">
        <title>Genome Resource of Sclerotinia nivalis Strain SnTB1, a Plant Pathogen Isolated from American Ginseng.</title>
        <authorList>
            <person name="Fan S."/>
        </authorList>
    </citation>
    <scope>NUCLEOTIDE SEQUENCE</scope>
    <source>
        <strain evidence="2">SnTB1</strain>
    </source>
</reference>
<dbReference type="Proteomes" id="UP001152300">
    <property type="component" value="Unassembled WGS sequence"/>
</dbReference>
<accession>A0A9X0DMN8</accession>
<feature type="compositionally biased region" description="Basic and acidic residues" evidence="1">
    <location>
        <begin position="289"/>
        <end position="299"/>
    </location>
</feature>
<feature type="region of interest" description="Disordered" evidence="1">
    <location>
        <begin position="234"/>
        <end position="351"/>
    </location>
</feature>
<feature type="compositionally biased region" description="Basic and acidic residues" evidence="1">
    <location>
        <begin position="10"/>
        <end position="20"/>
    </location>
</feature>
<feature type="compositionally biased region" description="Low complexity" evidence="1">
    <location>
        <begin position="126"/>
        <end position="149"/>
    </location>
</feature>
<feature type="compositionally biased region" description="Low complexity" evidence="1">
    <location>
        <begin position="243"/>
        <end position="252"/>
    </location>
</feature>
<dbReference type="OrthoDB" id="3560689at2759"/>
<organism evidence="2 3">
    <name type="scientific">Sclerotinia nivalis</name>
    <dbReference type="NCBI Taxonomy" id="352851"/>
    <lineage>
        <taxon>Eukaryota</taxon>
        <taxon>Fungi</taxon>
        <taxon>Dikarya</taxon>
        <taxon>Ascomycota</taxon>
        <taxon>Pezizomycotina</taxon>
        <taxon>Leotiomycetes</taxon>
        <taxon>Helotiales</taxon>
        <taxon>Sclerotiniaceae</taxon>
        <taxon>Sclerotinia</taxon>
    </lineage>
</organism>
<name>A0A9X0DMN8_9HELO</name>
<evidence type="ECO:0000313" key="2">
    <source>
        <dbReference type="EMBL" id="KAJ8067800.1"/>
    </source>
</evidence>
<feature type="compositionally biased region" description="Polar residues" evidence="1">
    <location>
        <begin position="192"/>
        <end position="201"/>
    </location>
</feature>
<feature type="compositionally biased region" description="Pro residues" evidence="1">
    <location>
        <begin position="167"/>
        <end position="181"/>
    </location>
</feature>
<dbReference type="AlphaFoldDB" id="A0A9X0DMN8"/>
<proteinExistence type="predicted"/>
<dbReference type="EMBL" id="JAPEIS010000003">
    <property type="protein sequence ID" value="KAJ8067800.1"/>
    <property type="molecule type" value="Genomic_DNA"/>
</dbReference>
<keyword evidence="3" id="KW-1185">Reference proteome</keyword>
<feature type="region of interest" description="Disordered" evidence="1">
    <location>
        <begin position="1"/>
        <end position="201"/>
    </location>
</feature>